<comment type="similarity">
    <text evidence="2 11">Belongs to the HsdR family.</text>
</comment>
<dbReference type="InterPro" id="IPR027417">
    <property type="entry name" value="P-loop_NTPase"/>
</dbReference>
<keyword evidence="10 11" id="KW-0238">DNA-binding</keyword>
<evidence type="ECO:0000313" key="13">
    <source>
        <dbReference type="EMBL" id="NEG88725.1"/>
    </source>
</evidence>
<evidence type="ECO:0000256" key="2">
    <source>
        <dbReference type="ARBA" id="ARBA00008598"/>
    </source>
</evidence>
<comment type="catalytic activity">
    <reaction evidence="1 11">
        <text>Endonucleolytic cleavage of DNA to give random double-stranded fragments with terminal 5'-phosphates, ATP is simultaneously hydrolyzed.</text>
        <dbReference type="EC" id="3.1.21.3"/>
    </reaction>
</comment>
<protein>
    <recommendedName>
        <fullName evidence="11">Type I restriction enzyme endonuclease subunit</fullName>
        <shortName evidence="11">R protein</shortName>
        <ecNumber evidence="11">3.1.21.3</ecNumber>
    </recommendedName>
</protein>
<evidence type="ECO:0000256" key="8">
    <source>
        <dbReference type="ARBA" id="ARBA00022801"/>
    </source>
</evidence>
<dbReference type="Pfam" id="PF22679">
    <property type="entry name" value="T1R_D3-like"/>
    <property type="match status" value="1"/>
</dbReference>
<dbReference type="Gene3D" id="3.90.1570.50">
    <property type="match status" value="1"/>
</dbReference>
<keyword evidence="6 11" id="KW-0680">Restriction system</keyword>
<dbReference type="InterPro" id="IPR004473">
    <property type="entry name" value="Restrct_endonuc_typeI_HsdR"/>
</dbReference>
<dbReference type="Gene3D" id="3.40.50.300">
    <property type="entry name" value="P-loop containing nucleotide triphosphate hydrolases"/>
    <property type="match status" value="2"/>
</dbReference>
<dbReference type="InterPro" id="IPR021810">
    <property type="entry name" value="T1RH-like_C"/>
</dbReference>
<dbReference type="EC" id="3.1.21.3" evidence="11"/>
<keyword evidence="5 11" id="KW-0547">Nucleotide-binding</keyword>
<keyword evidence="7" id="KW-0255">Endonuclease</keyword>
<evidence type="ECO:0000256" key="9">
    <source>
        <dbReference type="ARBA" id="ARBA00022840"/>
    </source>
</evidence>
<comment type="function">
    <text evidence="11">Subunit R is required for both nuclease and ATPase activities, but not for modification.</text>
</comment>
<dbReference type="NCBIfam" id="TIGR00348">
    <property type="entry name" value="hsdR"/>
    <property type="match status" value="1"/>
</dbReference>
<dbReference type="RefSeq" id="WP_163229284.1">
    <property type="nucleotide sequence ID" value="NZ_WHZW01000002.1"/>
</dbReference>
<dbReference type="AlphaFoldDB" id="A0A6N9Z3D8"/>
<evidence type="ECO:0000256" key="5">
    <source>
        <dbReference type="ARBA" id="ARBA00022741"/>
    </source>
</evidence>
<dbReference type="Pfam" id="PF04313">
    <property type="entry name" value="HSDR_N"/>
    <property type="match status" value="1"/>
</dbReference>
<dbReference type="InterPro" id="IPR051268">
    <property type="entry name" value="Type-I_R_enzyme_R_subunit"/>
</dbReference>
<dbReference type="GO" id="GO:0003677">
    <property type="term" value="F:DNA binding"/>
    <property type="evidence" value="ECO:0007669"/>
    <property type="project" value="UniProtKB-KW"/>
</dbReference>
<dbReference type="SMART" id="SM00487">
    <property type="entry name" value="DEXDc"/>
    <property type="match status" value="1"/>
</dbReference>
<dbReference type="PANTHER" id="PTHR30195">
    <property type="entry name" value="TYPE I SITE-SPECIFIC DEOXYRIBONUCLEASE PROTEIN SUBUNIT M AND R"/>
    <property type="match status" value="1"/>
</dbReference>
<dbReference type="GO" id="GO:0009035">
    <property type="term" value="F:type I site-specific deoxyribonuclease activity"/>
    <property type="evidence" value="ECO:0007669"/>
    <property type="project" value="UniProtKB-EC"/>
</dbReference>
<evidence type="ECO:0000256" key="4">
    <source>
        <dbReference type="ARBA" id="ARBA00022722"/>
    </source>
</evidence>
<dbReference type="PROSITE" id="PS51192">
    <property type="entry name" value="HELICASE_ATP_BIND_1"/>
    <property type="match status" value="1"/>
</dbReference>
<evidence type="ECO:0000259" key="12">
    <source>
        <dbReference type="PROSITE" id="PS51192"/>
    </source>
</evidence>
<dbReference type="Proteomes" id="UP000469194">
    <property type="component" value="Unassembled WGS sequence"/>
</dbReference>
<dbReference type="CDD" id="cd18800">
    <property type="entry name" value="SF2_C_EcoR124I-like"/>
    <property type="match status" value="1"/>
</dbReference>
<dbReference type="CDD" id="cd18030">
    <property type="entry name" value="DEXHc_RE_I_HsdR"/>
    <property type="match status" value="1"/>
</dbReference>
<dbReference type="InterPro" id="IPR014001">
    <property type="entry name" value="Helicase_ATP-bd"/>
</dbReference>
<keyword evidence="14" id="KW-1185">Reference proteome</keyword>
<evidence type="ECO:0000256" key="10">
    <source>
        <dbReference type="ARBA" id="ARBA00023125"/>
    </source>
</evidence>
<sequence length="1034" mass="117466">MTDNDVAYVDDGSKSFSLLDENAFEQAIIGHLKTLGYDYLYGPTVSRTDDSYRDALMPGALEISLRRINPQAHPAAIEEALRKVANVEGIDLLSRNVTFTEYMQSGVDVSYFDGENTVSDHIKIVDFDHPDRNTFTVVNQWTYVEYEEKRPDLIIFINGIPMVIFELKSPSRENVDASDAYLQLRNYIKVIPTLFVYNAFCVMTDMADTRVGTITASEDRFMQWKTADGDYSKISTGKPVRWTTMLDGMLPKERLLDILRNFICFSKSEEGTAKILAAYHQYFGVHKAIESTLHAMSADGKAGVFWHTQGSGKSLSMVFYAHLLREQVGSPTIVVTTDRTDLDGQLYGQFAKCKDFLRQTPQQATSRSNLVELLNNREANGIVFTTMQKFSESDESLSDRRDIVVMADEAHRSQYGLQVKLHTDGSHSIGDALKVRQALPNASYIGFTGTPIETQDKSTREIFGDYVDVYDMTQSVEDGATRPVFYESRVVALKLDENVLQKLDEEYTNIADDVDELAIDRSKHDLATLDSVLGAPETIDSLCRDIVHHYEENRADELTGKALVVAYSRTTAMKMYDKFLELRPQWQDKVHVVMTSSNQDPEEWHTIIGNKAHKLALAKRFKDDDDQFKIAIVVDMWLTGFDVPSLSTMYVYKPMKGHNLMQAIARVNRVYKGKEGGLIVDYIGIAGALKRAMHDYTKRDRERYGDMNVADTAYPLFLDKLDACRDFLHGLDYQQRIHTDSAEQMAEVIADGADYLLDPGREKDRKDFVKCAKEMAQAFGLCRSMVSDDLKLEEAYIDVLRTQLLKVLNTNPGNPRMSLGEVNKRIAAIMEQGVHNEGVIDLFEDRNVEVSLFDESFLAEVAQMKQKNLAVELLHKLIDDQVKAYRKKSVVKAGKFSEMLQQSVNAYLNGMLTNAEVIQQLLDMAKEIMAARQEGKTLGLDDEELAFYDALTKPQAIKDFYDNDELVAITRELTDTLRKNRTIDWQKKEDARARMRRSIKRLLKKHRYPPDEVPDAIDTVMQQCELWADYGEGN</sequence>
<dbReference type="InterPro" id="IPR040980">
    <property type="entry name" value="SWI2_SNF2"/>
</dbReference>
<keyword evidence="4" id="KW-0540">Nuclease</keyword>
<proteinExistence type="inferred from homology"/>
<evidence type="ECO:0000256" key="1">
    <source>
        <dbReference type="ARBA" id="ARBA00000851"/>
    </source>
</evidence>
<dbReference type="PANTHER" id="PTHR30195:SF15">
    <property type="entry name" value="TYPE I RESTRICTION ENZYME HINDI ENDONUCLEASE SUBUNIT"/>
    <property type="match status" value="1"/>
</dbReference>
<keyword evidence="8 11" id="KW-0378">Hydrolase</keyword>
<reference evidence="13 14" key="1">
    <citation type="submission" date="2019-10" db="EMBL/GenBank/DDBJ databases">
        <title>Bifidobacterium from non-human primates.</title>
        <authorList>
            <person name="Modesto M."/>
        </authorList>
    </citation>
    <scope>NUCLEOTIDE SEQUENCE [LARGE SCALE GENOMIC DNA]</scope>
    <source>
        <strain evidence="13 14">TRE17</strain>
    </source>
</reference>
<evidence type="ECO:0000256" key="6">
    <source>
        <dbReference type="ARBA" id="ARBA00022747"/>
    </source>
</evidence>
<comment type="subunit">
    <text evidence="3 11">The type I restriction/modification system is composed of three polypeptides R, M and S.</text>
</comment>
<dbReference type="InterPro" id="IPR055180">
    <property type="entry name" value="HsdR_RecA-like_helicase_dom_2"/>
</dbReference>
<evidence type="ECO:0000256" key="11">
    <source>
        <dbReference type="RuleBase" id="RU364115"/>
    </source>
</evidence>
<evidence type="ECO:0000256" key="7">
    <source>
        <dbReference type="ARBA" id="ARBA00022759"/>
    </source>
</evidence>
<dbReference type="REBASE" id="384450">
    <property type="entry name" value="BaeTRE17ORF1625P"/>
</dbReference>
<comment type="caution">
    <text evidence="13">The sequence shown here is derived from an EMBL/GenBank/DDBJ whole genome shotgun (WGS) entry which is preliminary data.</text>
</comment>
<dbReference type="CDD" id="cd22332">
    <property type="entry name" value="HsdR_N"/>
    <property type="match status" value="1"/>
</dbReference>
<dbReference type="Pfam" id="PF11867">
    <property type="entry name" value="T1RH-like_C"/>
    <property type="match status" value="1"/>
</dbReference>
<dbReference type="InterPro" id="IPR007409">
    <property type="entry name" value="Restrct_endonuc_type1_HsdR_N"/>
</dbReference>
<dbReference type="GO" id="GO:0009307">
    <property type="term" value="P:DNA restriction-modification system"/>
    <property type="evidence" value="ECO:0007669"/>
    <property type="project" value="UniProtKB-KW"/>
</dbReference>
<evidence type="ECO:0000313" key="14">
    <source>
        <dbReference type="Proteomes" id="UP000469194"/>
    </source>
</evidence>
<dbReference type="SUPFAM" id="SSF52540">
    <property type="entry name" value="P-loop containing nucleoside triphosphate hydrolases"/>
    <property type="match status" value="2"/>
</dbReference>
<dbReference type="Pfam" id="PF18766">
    <property type="entry name" value="SWI2_SNF2"/>
    <property type="match status" value="1"/>
</dbReference>
<name>A0A6N9Z3D8_9BIFI</name>
<accession>A0A6N9Z3D8</accession>
<dbReference type="GO" id="GO:0005524">
    <property type="term" value="F:ATP binding"/>
    <property type="evidence" value="ECO:0007669"/>
    <property type="project" value="UniProtKB-KW"/>
</dbReference>
<organism evidence="13 14">
    <name type="scientific">Bifidobacterium aerophilum</name>
    <dbReference type="NCBI Taxonomy" id="1798155"/>
    <lineage>
        <taxon>Bacteria</taxon>
        <taxon>Bacillati</taxon>
        <taxon>Actinomycetota</taxon>
        <taxon>Actinomycetes</taxon>
        <taxon>Bifidobacteriales</taxon>
        <taxon>Bifidobacteriaceae</taxon>
        <taxon>Bifidobacterium</taxon>
    </lineage>
</organism>
<evidence type="ECO:0000256" key="3">
    <source>
        <dbReference type="ARBA" id="ARBA00011296"/>
    </source>
</evidence>
<keyword evidence="9 11" id="KW-0067">ATP-binding</keyword>
<feature type="domain" description="Helicase ATP-binding" evidence="12">
    <location>
        <begin position="294"/>
        <end position="469"/>
    </location>
</feature>
<dbReference type="EMBL" id="WHZW01000002">
    <property type="protein sequence ID" value="NEG88725.1"/>
    <property type="molecule type" value="Genomic_DNA"/>
</dbReference>
<gene>
    <name evidence="13" type="ORF">GFD25_01620</name>
</gene>